<dbReference type="GO" id="GO:0005856">
    <property type="term" value="C:cytoskeleton"/>
    <property type="evidence" value="ECO:0007669"/>
    <property type="project" value="UniProtKB-SubCell"/>
</dbReference>
<evidence type="ECO:0000256" key="3">
    <source>
        <dbReference type="ARBA" id="ARBA00023203"/>
    </source>
</evidence>
<keyword evidence="2" id="KW-0479">Metal-binding</keyword>
<dbReference type="PANTHER" id="PTHR24206">
    <property type="entry name" value="OS06G0237300 PROTEIN"/>
    <property type="match status" value="1"/>
</dbReference>
<dbReference type="AlphaFoldDB" id="A0AAN9JM08"/>
<name>A0AAN9JM08_CLITE</name>
<accession>A0AAN9JM08</accession>
<proteinExistence type="predicted"/>
<evidence type="ECO:0000256" key="2">
    <source>
        <dbReference type="ARBA" id="ARBA00023038"/>
    </source>
</evidence>
<keyword evidence="2" id="KW-0862">Zinc</keyword>
<evidence type="ECO:0000256" key="1">
    <source>
        <dbReference type="ARBA" id="ARBA00004245"/>
    </source>
</evidence>
<keyword evidence="2" id="KW-0440">LIM domain</keyword>
<dbReference type="Proteomes" id="UP001359559">
    <property type="component" value="Unassembled WGS sequence"/>
</dbReference>
<keyword evidence="6" id="KW-1185">Reference proteome</keyword>
<keyword evidence="4" id="KW-0963">Cytoplasm</keyword>
<gene>
    <name evidence="5" type="ORF">RJT34_11402</name>
</gene>
<comment type="subcellular location">
    <subcellularLocation>
        <location evidence="1">Cytoplasm</location>
        <location evidence="1">Cytoskeleton</location>
    </subcellularLocation>
</comment>
<evidence type="ECO:0000313" key="6">
    <source>
        <dbReference type="Proteomes" id="UP001359559"/>
    </source>
</evidence>
<sequence length="143" mass="15937">MSFLGTQQKCKACDKTVYPVDQLSSDGSAYHKACFSWATIPPWKVFFTVSLIMSSSSRRQTKSPSKAASMFYGTQEKCAACGKTAYPLEKPLRVFCIASTTSPSFLRRKGAIIILLSLHQSNGQQPPFHNLESCRCLLLSFYF</sequence>
<dbReference type="GO" id="GO:0003779">
    <property type="term" value="F:actin binding"/>
    <property type="evidence" value="ECO:0007669"/>
    <property type="project" value="UniProtKB-KW"/>
</dbReference>
<protein>
    <recommendedName>
        <fullName evidence="7">LIM zinc-binding domain-containing protein</fullName>
    </recommendedName>
</protein>
<comment type="caution">
    <text evidence="5">The sequence shown here is derived from an EMBL/GenBank/DDBJ whole genome shotgun (WGS) entry which is preliminary data.</text>
</comment>
<evidence type="ECO:0008006" key="7">
    <source>
        <dbReference type="Google" id="ProtNLM"/>
    </source>
</evidence>
<evidence type="ECO:0000313" key="5">
    <source>
        <dbReference type="EMBL" id="KAK7300556.1"/>
    </source>
</evidence>
<dbReference type="EMBL" id="JAYKXN010000003">
    <property type="protein sequence ID" value="KAK7300556.1"/>
    <property type="molecule type" value="Genomic_DNA"/>
</dbReference>
<keyword evidence="3" id="KW-0009">Actin-binding</keyword>
<organism evidence="5 6">
    <name type="scientific">Clitoria ternatea</name>
    <name type="common">Butterfly pea</name>
    <dbReference type="NCBI Taxonomy" id="43366"/>
    <lineage>
        <taxon>Eukaryota</taxon>
        <taxon>Viridiplantae</taxon>
        <taxon>Streptophyta</taxon>
        <taxon>Embryophyta</taxon>
        <taxon>Tracheophyta</taxon>
        <taxon>Spermatophyta</taxon>
        <taxon>Magnoliopsida</taxon>
        <taxon>eudicotyledons</taxon>
        <taxon>Gunneridae</taxon>
        <taxon>Pentapetalae</taxon>
        <taxon>rosids</taxon>
        <taxon>fabids</taxon>
        <taxon>Fabales</taxon>
        <taxon>Fabaceae</taxon>
        <taxon>Papilionoideae</taxon>
        <taxon>50 kb inversion clade</taxon>
        <taxon>NPAAA clade</taxon>
        <taxon>indigoferoid/millettioid clade</taxon>
        <taxon>Phaseoleae</taxon>
        <taxon>Clitoria</taxon>
    </lineage>
</organism>
<dbReference type="Gene3D" id="2.10.110.10">
    <property type="entry name" value="Cysteine Rich Protein"/>
    <property type="match status" value="1"/>
</dbReference>
<reference evidence="5 6" key="1">
    <citation type="submission" date="2024-01" db="EMBL/GenBank/DDBJ databases">
        <title>The genomes of 5 underutilized Papilionoideae crops provide insights into root nodulation and disease resistance.</title>
        <authorList>
            <person name="Yuan L."/>
        </authorList>
    </citation>
    <scope>NUCLEOTIDE SEQUENCE [LARGE SCALE GENOMIC DNA]</scope>
    <source>
        <strain evidence="5">LY-2023</strain>
        <tissue evidence="5">Leaf</tissue>
    </source>
</reference>
<keyword evidence="4" id="KW-0206">Cytoskeleton</keyword>
<evidence type="ECO:0000256" key="4">
    <source>
        <dbReference type="ARBA" id="ARBA00023212"/>
    </source>
</evidence>
<dbReference type="SUPFAM" id="SSF57716">
    <property type="entry name" value="Glucocorticoid receptor-like (DNA-binding domain)"/>
    <property type="match status" value="1"/>
</dbReference>